<dbReference type="AlphaFoldDB" id="A0A931CBM4"/>
<evidence type="ECO:0000256" key="6">
    <source>
        <dbReference type="ARBA" id="ARBA00022801"/>
    </source>
</evidence>
<dbReference type="InterPro" id="IPR013736">
    <property type="entry name" value="Xaa-Pro_dipept_C"/>
</dbReference>
<dbReference type="Pfam" id="PF08530">
    <property type="entry name" value="PepX_C"/>
    <property type="match status" value="1"/>
</dbReference>
<dbReference type="GO" id="GO:0006508">
    <property type="term" value="P:proteolysis"/>
    <property type="evidence" value="ECO:0007669"/>
    <property type="project" value="UniProtKB-KW"/>
</dbReference>
<feature type="signal peptide" evidence="9">
    <location>
        <begin position="1"/>
        <end position="42"/>
    </location>
</feature>
<keyword evidence="7" id="KW-0720">Serine protease</keyword>
<dbReference type="NCBIfam" id="NF003780">
    <property type="entry name" value="PRK05371.1-1"/>
    <property type="match status" value="1"/>
</dbReference>
<dbReference type="GO" id="GO:0004177">
    <property type="term" value="F:aminopeptidase activity"/>
    <property type="evidence" value="ECO:0007669"/>
    <property type="project" value="UniProtKB-KW"/>
</dbReference>
<dbReference type="PANTHER" id="PTHR43056">
    <property type="entry name" value="PEPTIDASE S9 PROLYL OLIGOPEPTIDASE"/>
    <property type="match status" value="1"/>
</dbReference>
<dbReference type="PANTHER" id="PTHR43056:SF10">
    <property type="entry name" value="COCE_NOND FAMILY, PUTATIVE (AFU_ORTHOLOGUE AFUA_7G00600)-RELATED"/>
    <property type="match status" value="1"/>
</dbReference>
<protein>
    <recommendedName>
        <fullName evidence="3">Xaa-Pro dipeptidyl-peptidase</fullName>
        <ecNumber evidence="3">3.4.14.11</ecNumber>
    </recommendedName>
    <alternativeName>
        <fullName evidence="8">X-prolyl-dipeptidyl aminopeptidase</fullName>
    </alternativeName>
</protein>
<dbReference type="InterPro" id="IPR000383">
    <property type="entry name" value="Xaa-Pro-like_dom"/>
</dbReference>
<dbReference type="SUPFAM" id="SSF53474">
    <property type="entry name" value="alpha/beta-Hydrolases"/>
    <property type="match status" value="1"/>
</dbReference>
<dbReference type="GO" id="GO:0008239">
    <property type="term" value="F:dipeptidyl-peptidase activity"/>
    <property type="evidence" value="ECO:0007669"/>
    <property type="project" value="UniProtKB-EC"/>
</dbReference>
<evidence type="ECO:0000313" key="12">
    <source>
        <dbReference type="Proteomes" id="UP000598146"/>
    </source>
</evidence>
<proteinExistence type="inferred from homology"/>
<evidence type="ECO:0000256" key="5">
    <source>
        <dbReference type="ARBA" id="ARBA00022670"/>
    </source>
</evidence>
<keyword evidence="4" id="KW-0031">Aminopeptidase</keyword>
<evidence type="ECO:0000256" key="8">
    <source>
        <dbReference type="ARBA" id="ARBA00030045"/>
    </source>
</evidence>
<organism evidence="11 12">
    <name type="scientific">Actinoplanes aureus</name>
    <dbReference type="NCBI Taxonomy" id="2792083"/>
    <lineage>
        <taxon>Bacteria</taxon>
        <taxon>Bacillati</taxon>
        <taxon>Actinomycetota</taxon>
        <taxon>Actinomycetes</taxon>
        <taxon>Micromonosporales</taxon>
        <taxon>Micromonosporaceae</taxon>
        <taxon>Actinoplanes</taxon>
    </lineage>
</organism>
<evidence type="ECO:0000256" key="1">
    <source>
        <dbReference type="ARBA" id="ARBA00000123"/>
    </source>
</evidence>
<dbReference type="InterPro" id="IPR008979">
    <property type="entry name" value="Galactose-bd-like_sf"/>
</dbReference>
<gene>
    <name evidence="11" type="ORF">I4J89_26425</name>
</gene>
<accession>A0A931CBM4</accession>
<keyword evidence="5" id="KW-0645">Protease</keyword>
<comment type="catalytic activity">
    <reaction evidence="1">
        <text>Hydrolyzes Xaa-Pro-|- bonds to release unblocked, N-terminal dipeptides from substrates including Ala-Pro-|-p-nitroanilide and (sequentially) Tyr-Pro-|-Phe-Pro-|-Gly-Pro-|-Ile.</text>
        <dbReference type="EC" id="3.4.14.11"/>
    </reaction>
</comment>
<dbReference type="Pfam" id="PF02129">
    <property type="entry name" value="Peptidase_S15"/>
    <property type="match status" value="1"/>
</dbReference>
<dbReference type="SUPFAM" id="SSF49785">
    <property type="entry name" value="Galactose-binding domain-like"/>
    <property type="match status" value="1"/>
</dbReference>
<keyword evidence="12" id="KW-1185">Reference proteome</keyword>
<evidence type="ECO:0000256" key="3">
    <source>
        <dbReference type="ARBA" id="ARBA00012463"/>
    </source>
</evidence>
<keyword evidence="6" id="KW-0378">Hydrolase</keyword>
<keyword evidence="9" id="KW-0732">Signal</keyword>
<evidence type="ECO:0000256" key="2">
    <source>
        <dbReference type="ARBA" id="ARBA00010819"/>
    </source>
</evidence>
<dbReference type="Gene3D" id="1.10.246.70">
    <property type="match status" value="1"/>
</dbReference>
<dbReference type="GO" id="GO:0008236">
    <property type="term" value="F:serine-type peptidase activity"/>
    <property type="evidence" value="ECO:0007669"/>
    <property type="project" value="UniProtKB-KW"/>
</dbReference>
<sequence length="622" mass="68030">MIGRRPPTIDSRRYGDAMRLARLLAATVSAVVAATAATAATAAPPDTEGTQPIYDYASAIREQVWVQTSVDSDADGAPDRVAVRVIRPRTDRKIPVIFQPSPYYAGLNDVPNHDDIDRDGAHALRADVSANRADTITFAGYLDNYFVPRGYAVAFADSLGAGGSTGCPTSGGRNETLGMKAVVDWLNGRAKAFDSAGAPVEARWSTGRTGMIGGSYNGTLANAVATTGVRGLETIVPTAAISSWYDYYRANGGVVAPGGFQGEDTDVLAKAVLTRQNPEVCAGVMAALERDQDRETGDYSRFWAERDYLRDVHKVRASVLLVHGLHDFNVRTGQAGQWWDALAANRVPRKIWLHQAGHTDPFNIRREQWLNTLHRWFDQWLYKIDTGIMREPIADVEVAPNQWQTARNWPLPDSRPVVLRLGDGTLGAKPSVTRQTFIDNTARTAEDLAANETATDPNRLAYLTAPLTKQTRLSGTPEVTVRADLTGDSPYLTALLVDYGTAERFAGVRTLPVQDCIGPGIEGDPGCFNRREYITATTPYEIVTRGWIDVRNRLSPAHTTPIRPGKAYTFRWNLQTTDHVFAPGHRIGLVLISTDRDHTLRYPTGTVVGVQPAASHLKLRLS</sequence>
<comment type="similarity">
    <text evidence="2">Belongs to the peptidase S15 family.</text>
</comment>
<dbReference type="NCBIfam" id="TIGR00976">
    <property type="entry name" value="CocE_NonD"/>
    <property type="match status" value="1"/>
</dbReference>
<dbReference type="EMBL" id="JADQTO010000013">
    <property type="protein sequence ID" value="MBG0564992.1"/>
    <property type="molecule type" value="Genomic_DNA"/>
</dbReference>
<evidence type="ECO:0000313" key="11">
    <source>
        <dbReference type="EMBL" id="MBG0564992.1"/>
    </source>
</evidence>
<evidence type="ECO:0000256" key="4">
    <source>
        <dbReference type="ARBA" id="ARBA00022438"/>
    </source>
</evidence>
<evidence type="ECO:0000256" key="7">
    <source>
        <dbReference type="ARBA" id="ARBA00022825"/>
    </source>
</evidence>
<dbReference type="InterPro" id="IPR005674">
    <property type="entry name" value="CocE/Ser_esterase"/>
</dbReference>
<dbReference type="EC" id="3.4.14.11" evidence="3"/>
<reference evidence="11" key="1">
    <citation type="submission" date="2020-11" db="EMBL/GenBank/DDBJ databases">
        <title>Isolation and identification of active actinomycetes.</title>
        <authorList>
            <person name="Sun X."/>
        </authorList>
    </citation>
    <scope>NUCLEOTIDE SEQUENCE</scope>
    <source>
        <strain evidence="11">NEAU-A11</strain>
    </source>
</reference>
<name>A0A931CBM4_9ACTN</name>
<dbReference type="PRINTS" id="PR00923">
    <property type="entry name" value="LACTOPTASE"/>
</dbReference>
<feature type="domain" description="Xaa-Pro dipeptidyl-peptidase C-terminal" evidence="10">
    <location>
        <begin position="374"/>
        <end position="618"/>
    </location>
</feature>
<evidence type="ECO:0000259" key="10">
    <source>
        <dbReference type="SMART" id="SM00939"/>
    </source>
</evidence>
<evidence type="ECO:0000256" key="9">
    <source>
        <dbReference type="SAM" id="SignalP"/>
    </source>
</evidence>
<dbReference type="InterPro" id="IPR008252">
    <property type="entry name" value="Pept_S15_Xpro"/>
</dbReference>
<dbReference type="SMART" id="SM00939">
    <property type="entry name" value="PepX_C"/>
    <property type="match status" value="1"/>
</dbReference>
<dbReference type="Gene3D" id="3.40.50.1820">
    <property type="entry name" value="alpha/beta hydrolase"/>
    <property type="match status" value="1"/>
</dbReference>
<dbReference type="Gene3D" id="2.60.120.260">
    <property type="entry name" value="Galactose-binding domain-like"/>
    <property type="match status" value="1"/>
</dbReference>
<dbReference type="InterPro" id="IPR029058">
    <property type="entry name" value="AB_hydrolase_fold"/>
</dbReference>
<dbReference type="InterPro" id="IPR050585">
    <property type="entry name" value="Xaa-Pro_dipeptidyl-ppase/CocE"/>
</dbReference>
<comment type="caution">
    <text evidence="11">The sequence shown here is derived from an EMBL/GenBank/DDBJ whole genome shotgun (WGS) entry which is preliminary data.</text>
</comment>
<dbReference type="Proteomes" id="UP000598146">
    <property type="component" value="Unassembled WGS sequence"/>
</dbReference>
<feature type="chain" id="PRO_5038919846" description="Xaa-Pro dipeptidyl-peptidase" evidence="9">
    <location>
        <begin position="43"/>
        <end position="622"/>
    </location>
</feature>